<evidence type="ECO:0000313" key="3">
    <source>
        <dbReference type="Proteomes" id="UP000233458"/>
    </source>
</evidence>
<dbReference type="SUPFAM" id="SSF46785">
    <property type="entry name" value="Winged helix' DNA-binding domain"/>
    <property type="match status" value="1"/>
</dbReference>
<keyword evidence="1" id="KW-0238">DNA-binding</keyword>
<name>A0ABM6QF11_9PROT</name>
<sequence>MRLTVFSDYTLRTLLYLALRTDGLVTIDEIAKAYGISRNHLMKVVHNLARTGIVKTVRGKGGGMTLARSPEEINIGAVVRETEKDSHVVECFDPERAGCCQIDTACSLKGALYKAREAFFGVLDDYTLDDLLGPRQRMAEMLGIGMDEPLGTPAL</sequence>
<accession>A0ABM6QF11</accession>
<proteinExistence type="predicted"/>
<organism evidence="2 3">
    <name type="scientific">Thalassospira marina</name>
    <dbReference type="NCBI Taxonomy" id="2048283"/>
    <lineage>
        <taxon>Bacteria</taxon>
        <taxon>Pseudomonadati</taxon>
        <taxon>Pseudomonadota</taxon>
        <taxon>Alphaproteobacteria</taxon>
        <taxon>Rhodospirillales</taxon>
        <taxon>Thalassospiraceae</taxon>
        <taxon>Thalassospira</taxon>
    </lineage>
</organism>
<dbReference type="PANTHER" id="PTHR33221">
    <property type="entry name" value="WINGED HELIX-TURN-HELIX TRANSCRIPTIONAL REGULATOR, RRF2 FAMILY"/>
    <property type="match status" value="1"/>
</dbReference>
<protein>
    <submittedName>
        <fullName evidence="2">Rrf2 family transcriptional regulator</fullName>
    </submittedName>
</protein>
<dbReference type="RefSeq" id="WP_101286225.1">
    <property type="nucleotide sequence ID" value="NZ_CP024199.1"/>
</dbReference>
<dbReference type="InterPro" id="IPR036388">
    <property type="entry name" value="WH-like_DNA-bd_sf"/>
</dbReference>
<dbReference type="PANTHER" id="PTHR33221:SF4">
    <property type="entry name" value="HTH-TYPE TRANSCRIPTIONAL REPRESSOR NSRR"/>
    <property type="match status" value="1"/>
</dbReference>
<dbReference type="Pfam" id="PF02082">
    <property type="entry name" value="Rrf2"/>
    <property type="match status" value="1"/>
</dbReference>
<keyword evidence="3" id="KW-1185">Reference proteome</keyword>
<evidence type="ECO:0000256" key="1">
    <source>
        <dbReference type="ARBA" id="ARBA00023125"/>
    </source>
</evidence>
<dbReference type="EMBL" id="CP024199">
    <property type="protein sequence ID" value="AUG55096.1"/>
    <property type="molecule type" value="Genomic_DNA"/>
</dbReference>
<dbReference type="Gene3D" id="1.10.10.10">
    <property type="entry name" value="Winged helix-like DNA-binding domain superfamily/Winged helix DNA-binding domain"/>
    <property type="match status" value="1"/>
</dbReference>
<dbReference type="PROSITE" id="PS51197">
    <property type="entry name" value="HTH_RRF2_2"/>
    <property type="match status" value="1"/>
</dbReference>
<gene>
    <name evidence="2" type="ORF">CSC3H3_12485</name>
</gene>
<dbReference type="InterPro" id="IPR000944">
    <property type="entry name" value="Tscrpt_reg_Rrf2"/>
</dbReference>
<evidence type="ECO:0000313" key="2">
    <source>
        <dbReference type="EMBL" id="AUG55096.1"/>
    </source>
</evidence>
<reference evidence="2 3" key="1">
    <citation type="submission" date="2017-10" db="EMBL/GenBank/DDBJ databases">
        <title>Biodiversity and function of Thalassospira species in the particle-attached aromatic-hydrocarbon-degrading consortia from the surface seawater of the China South Sea.</title>
        <authorList>
            <person name="Dong C."/>
            <person name="Liu R."/>
            <person name="Shao Z."/>
        </authorList>
    </citation>
    <scope>NUCLEOTIDE SEQUENCE [LARGE SCALE GENOMIC DNA]</scope>
    <source>
        <strain evidence="2 3">CSC3H3</strain>
    </source>
</reference>
<dbReference type="NCBIfam" id="TIGR00738">
    <property type="entry name" value="rrf2_super"/>
    <property type="match status" value="1"/>
</dbReference>
<dbReference type="InterPro" id="IPR036390">
    <property type="entry name" value="WH_DNA-bd_sf"/>
</dbReference>
<dbReference type="Proteomes" id="UP000233458">
    <property type="component" value="Chromosome"/>
</dbReference>